<evidence type="ECO:0000313" key="2">
    <source>
        <dbReference type="Proteomes" id="UP000316639"/>
    </source>
</evidence>
<gene>
    <name evidence="1" type="ORF">FKR81_26150</name>
</gene>
<comment type="caution">
    <text evidence="1">The sequence shown here is derived from an EMBL/GenBank/DDBJ whole genome shotgun (WGS) entry which is preliminary data.</text>
</comment>
<name>A0A563EP80_9PSEU</name>
<dbReference type="AlphaFoldDB" id="A0A563EP80"/>
<organism evidence="1 2">
    <name type="scientific">Lentzea tibetensis</name>
    <dbReference type="NCBI Taxonomy" id="2591470"/>
    <lineage>
        <taxon>Bacteria</taxon>
        <taxon>Bacillati</taxon>
        <taxon>Actinomycetota</taxon>
        <taxon>Actinomycetes</taxon>
        <taxon>Pseudonocardiales</taxon>
        <taxon>Pseudonocardiaceae</taxon>
        <taxon>Lentzea</taxon>
    </lineage>
</organism>
<sequence>MAGVEMTYPVRPVRHGVQSVEPERGGRRFPALLGIAGLVATAGCQGPVDNGAVSGEQPAKAAVAVEMSTWGKRVTWKDGLAIEVSAPVVCTPGQFASPPSIERAMRFTVTVANDAAEAFETAGLGVGGTARFDGQKAQPVFDANGDCGHGGIESSTVLPGSTFTYAVAFAVSAQQGEMRLVFQPDSGANKAIFVGQA</sequence>
<evidence type="ECO:0000313" key="1">
    <source>
        <dbReference type="EMBL" id="TWP49149.1"/>
    </source>
</evidence>
<dbReference type="RefSeq" id="WP_146355422.1">
    <property type="nucleotide sequence ID" value="NZ_VOBR01000017.1"/>
</dbReference>
<protein>
    <recommendedName>
        <fullName evidence="3">DUF4352 domain-containing protein</fullName>
    </recommendedName>
</protein>
<evidence type="ECO:0008006" key="3">
    <source>
        <dbReference type="Google" id="ProtNLM"/>
    </source>
</evidence>
<proteinExistence type="predicted"/>
<keyword evidence="2" id="KW-1185">Reference proteome</keyword>
<accession>A0A563EP80</accession>
<reference evidence="1 2" key="1">
    <citation type="submission" date="2019-07" db="EMBL/GenBank/DDBJ databases">
        <title>Lentzea xizangensis sp. nov., isolated from Qinghai-Tibetan Plateau Soils.</title>
        <authorList>
            <person name="Huang J."/>
        </authorList>
    </citation>
    <scope>NUCLEOTIDE SEQUENCE [LARGE SCALE GENOMIC DNA]</scope>
    <source>
        <strain evidence="1 2">FXJ1.1311</strain>
    </source>
</reference>
<dbReference type="Proteomes" id="UP000316639">
    <property type="component" value="Unassembled WGS sequence"/>
</dbReference>
<dbReference type="OrthoDB" id="3675370at2"/>
<dbReference type="EMBL" id="VOBR01000017">
    <property type="protein sequence ID" value="TWP49149.1"/>
    <property type="molecule type" value="Genomic_DNA"/>
</dbReference>